<comment type="caution">
    <text evidence="1">The sequence shown here is derived from an EMBL/GenBank/DDBJ whole genome shotgun (WGS) entry which is preliminary data.</text>
</comment>
<accession>J9FZG6</accession>
<name>J9FZG6_9ZZZZ</name>
<gene>
    <name evidence="1" type="ORF">EVA_16951</name>
</gene>
<dbReference type="AlphaFoldDB" id="J9FZG6"/>
<organism evidence="1">
    <name type="scientific">gut metagenome</name>
    <dbReference type="NCBI Taxonomy" id="749906"/>
    <lineage>
        <taxon>unclassified sequences</taxon>
        <taxon>metagenomes</taxon>
        <taxon>organismal metagenomes</taxon>
    </lineage>
</organism>
<evidence type="ECO:0000313" key="1">
    <source>
        <dbReference type="EMBL" id="EJW94942.1"/>
    </source>
</evidence>
<proteinExistence type="predicted"/>
<protein>
    <submittedName>
        <fullName evidence="1">Uncharacterized protein</fullName>
    </submittedName>
</protein>
<dbReference type="EMBL" id="AMCI01006093">
    <property type="protein sequence ID" value="EJW94942.1"/>
    <property type="molecule type" value="Genomic_DNA"/>
</dbReference>
<sequence length="52" mass="5892">MYRIIFPLFDSLCIESPSAPILLNAPPHTNSFLTLAITQQVPTKEKPLRRLV</sequence>
<reference evidence="1" key="1">
    <citation type="journal article" date="2012" name="PLoS ONE">
        <title>Gene sets for utilization of primary and secondary nutrition supplies in the distal gut of endangered iberian lynx.</title>
        <authorList>
            <person name="Alcaide M."/>
            <person name="Messina E."/>
            <person name="Richter M."/>
            <person name="Bargiela R."/>
            <person name="Peplies J."/>
            <person name="Huws S.A."/>
            <person name="Newbold C.J."/>
            <person name="Golyshin P.N."/>
            <person name="Simon M.A."/>
            <person name="Lopez G."/>
            <person name="Yakimov M.M."/>
            <person name="Ferrer M."/>
        </authorList>
    </citation>
    <scope>NUCLEOTIDE SEQUENCE</scope>
</reference>